<dbReference type="InParanoid" id="A0A2P6MU01"/>
<dbReference type="EMBL" id="MDYQ01000413">
    <property type="protein sequence ID" value="PRP75180.1"/>
    <property type="molecule type" value="Genomic_DNA"/>
</dbReference>
<proteinExistence type="predicted"/>
<dbReference type="AlphaFoldDB" id="A0A2P6MU01"/>
<evidence type="ECO:0000313" key="1">
    <source>
        <dbReference type="EMBL" id="PRP75180.1"/>
    </source>
</evidence>
<comment type="caution">
    <text evidence="1">The sequence shown here is derived from an EMBL/GenBank/DDBJ whole genome shotgun (WGS) entry which is preliminary data.</text>
</comment>
<name>A0A2P6MU01_9EUKA</name>
<sequence length="115" mass="12803">MDRMISFDANHFTGASLCSLSMNYRKHCVGFDSVKAQTKITTEFREDLVKARITAKVGSHFECYHITEYFEGLQSLSKSKLSTNVDAAVYGTVKGSTIRWTPTKAKIKNQNSLGG</sequence>
<evidence type="ECO:0000313" key="2">
    <source>
        <dbReference type="Proteomes" id="UP000241769"/>
    </source>
</evidence>
<gene>
    <name evidence="1" type="ORF">PROFUN_15970</name>
</gene>
<reference evidence="1 2" key="1">
    <citation type="journal article" date="2018" name="Genome Biol. Evol.">
        <title>Multiple Roots of Fruiting Body Formation in Amoebozoa.</title>
        <authorList>
            <person name="Hillmann F."/>
            <person name="Forbes G."/>
            <person name="Novohradska S."/>
            <person name="Ferling I."/>
            <person name="Riege K."/>
            <person name="Groth M."/>
            <person name="Westermann M."/>
            <person name="Marz M."/>
            <person name="Spaller T."/>
            <person name="Winckler T."/>
            <person name="Schaap P."/>
            <person name="Glockner G."/>
        </authorList>
    </citation>
    <scope>NUCLEOTIDE SEQUENCE [LARGE SCALE GENOMIC DNA]</scope>
    <source>
        <strain evidence="1 2">Jena</strain>
    </source>
</reference>
<dbReference type="Proteomes" id="UP000241769">
    <property type="component" value="Unassembled WGS sequence"/>
</dbReference>
<keyword evidence="2" id="KW-1185">Reference proteome</keyword>
<organism evidence="1 2">
    <name type="scientific">Planoprotostelium fungivorum</name>
    <dbReference type="NCBI Taxonomy" id="1890364"/>
    <lineage>
        <taxon>Eukaryota</taxon>
        <taxon>Amoebozoa</taxon>
        <taxon>Evosea</taxon>
        <taxon>Variosea</taxon>
        <taxon>Cavosteliida</taxon>
        <taxon>Cavosteliaceae</taxon>
        <taxon>Planoprotostelium</taxon>
    </lineage>
</organism>
<protein>
    <submittedName>
        <fullName evidence="1">Uncharacterized protein</fullName>
    </submittedName>
</protein>
<accession>A0A2P6MU01</accession>